<name>A0AA38XB82_9EURO</name>
<protein>
    <submittedName>
        <fullName evidence="2">Uncharacterized protein</fullName>
    </submittedName>
</protein>
<keyword evidence="3" id="KW-1185">Reference proteome</keyword>
<dbReference type="AlphaFoldDB" id="A0AA38XB82"/>
<sequence length="314" mass="36602">MADALSHPSIHTSEESAACSMGNVSIDPSTHIQRTPEDHINDAGIEQSLSRLQLTNPTMPFRFFDLPQELQNLVYKHIYPENFGVTIQMRQVLGPAGAHFDWTSRPEQERAENLVTGPEFDDGGLKGACKKMRDESRRARQEAFTGQVQIKWHWQTDYTGEAFKQIWGPKWVSFRSKITALSLCGLSIESYFRYHHHHLPMLFPQVKSIQIEYNERRWCQTRDWQEVTTAAYAAKFHAGHYDYWFQNPDRDLRIDKLAQRFEQAGSDCKIFLISAKIWRRSHRADKPIFREYMKYQITSNSVTVIERELGEAEC</sequence>
<proteinExistence type="predicted"/>
<accession>A0AA38XB82</accession>
<feature type="region of interest" description="Disordered" evidence="1">
    <location>
        <begin position="1"/>
        <end position="36"/>
    </location>
</feature>
<evidence type="ECO:0000313" key="2">
    <source>
        <dbReference type="EMBL" id="KAJ9610270.1"/>
    </source>
</evidence>
<evidence type="ECO:0000256" key="1">
    <source>
        <dbReference type="SAM" id="MobiDB-lite"/>
    </source>
</evidence>
<comment type="caution">
    <text evidence="2">The sequence shown here is derived from an EMBL/GenBank/DDBJ whole genome shotgun (WGS) entry which is preliminary data.</text>
</comment>
<gene>
    <name evidence="2" type="ORF">H2200_005047</name>
</gene>
<organism evidence="2 3">
    <name type="scientific">Cladophialophora chaetospira</name>
    <dbReference type="NCBI Taxonomy" id="386627"/>
    <lineage>
        <taxon>Eukaryota</taxon>
        <taxon>Fungi</taxon>
        <taxon>Dikarya</taxon>
        <taxon>Ascomycota</taxon>
        <taxon>Pezizomycotina</taxon>
        <taxon>Eurotiomycetes</taxon>
        <taxon>Chaetothyriomycetidae</taxon>
        <taxon>Chaetothyriales</taxon>
        <taxon>Herpotrichiellaceae</taxon>
        <taxon>Cladophialophora</taxon>
    </lineage>
</organism>
<dbReference type="Proteomes" id="UP001172673">
    <property type="component" value="Unassembled WGS sequence"/>
</dbReference>
<dbReference type="EMBL" id="JAPDRK010000007">
    <property type="protein sequence ID" value="KAJ9610270.1"/>
    <property type="molecule type" value="Genomic_DNA"/>
</dbReference>
<evidence type="ECO:0000313" key="3">
    <source>
        <dbReference type="Proteomes" id="UP001172673"/>
    </source>
</evidence>
<reference evidence="2" key="1">
    <citation type="submission" date="2022-10" db="EMBL/GenBank/DDBJ databases">
        <title>Culturing micro-colonial fungi from biological soil crusts in the Mojave desert and describing Neophaeococcomyces mojavensis, and introducing the new genera and species Taxawa tesnikishii.</title>
        <authorList>
            <person name="Kurbessoian T."/>
            <person name="Stajich J.E."/>
        </authorList>
    </citation>
    <scope>NUCLEOTIDE SEQUENCE</scope>
    <source>
        <strain evidence="2">TK_41</strain>
    </source>
</reference>
<feature type="compositionally biased region" description="Polar residues" evidence="1">
    <location>
        <begin position="22"/>
        <end position="33"/>
    </location>
</feature>